<keyword evidence="2" id="KW-0175">Coiled coil</keyword>
<dbReference type="STRING" id="349095.SAMN05660299_01945"/>
<sequence>MRVQEGKIAITFACVLLGIMLVTQYKAAQSVLPVTSQRADELISKVRDLEADNKSLKKQISELGGDKDTQLQELRYDAGVLPVEGPGIIVTLDDSTQPKMQGTNPNLYIIHDEDLLRIVNELRAAGAEALSINGQRLIGTSEIRCVGPNININGKILSPPFEIKAIGDMHSLSGALNLRGGVKESLKYWGIELQIRKLEMIVVPAYEGAFRHEYARISKKEADNS</sequence>
<gene>
    <name evidence="3" type="ORF">SAMN05660299_01945</name>
</gene>
<dbReference type="Gene3D" id="3.30.70.1880">
    <property type="entry name" value="Protein of unknown function DUF881"/>
    <property type="match status" value="1"/>
</dbReference>
<comment type="similarity">
    <text evidence="1">Belongs to the UPF0749 family.</text>
</comment>
<dbReference type="PANTHER" id="PTHR37313:SF2">
    <property type="entry name" value="UPF0749 PROTEIN YLXX"/>
    <property type="match status" value="1"/>
</dbReference>
<evidence type="ECO:0000256" key="1">
    <source>
        <dbReference type="ARBA" id="ARBA00009108"/>
    </source>
</evidence>
<reference evidence="3 4" key="1">
    <citation type="submission" date="2016-10" db="EMBL/GenBank/DDBJ databases">
        <authorList>
            <person name="de Groot N.N."/>
        </authorList>
    </citation>
    <scope>NUCLEOTIDE SEQUENCE [LARGE SCALE GENOMIC DNA]</scope>
    <source>
        <strain evidence="3 4">DSM 16981</strain>
    </source>
</reference>
<dbReference type="RefSeq" id="WP_245675128.1">
    <property type="nucleotide sequence ID" value="NZ_FNHQ01000020.1"/>
</dbReference>
<dbReference type="PANTHER" id="PTHR37313">
    <property type="entry name" value="UPF0749 PROTEIN RV1825"/>
    <property type="match status" value="1"/>
</dbReference>
<feature type="coiled-coil region" evidence="2">
    <location>
        <begin position="39"/>
        <end position="66"/>
    </location>
</feature>
<dbReference type="Pfam" id="PF05949">
    <property type="entry name" value="DUF881"/>
    <property type="match status" value="1"/>
</dbReference>
<proteinExistence type="inferred from homology"/>
<name>A0A1G9XYJ4_9FIRM</name>
<evidence type="ECO:0000256" key="2">
    <source>
        <dbReference type="SAM" id="Coils"/>
    </source>
</evidence>
<organism evidence="3 4">
    <name type="scientific">Megasphaera paucivorans</name>
    <dbReference type="NCBI Taxonomy" id="349095"/>
    <lineage>
        <taxon>Bacteria</taxon>
        <taxon>Bacillati</taxon>
        <taxon>Bacillota</taxon>
        <taxon>Negativicutes</taxon>
        <taxon>Veillonellales</taxon>
        <taxon>Veillonellaceae</taxon>
        <taxon>Megasphaera</taxon>
    </lineage>
</organism>
<keyword evidence="4" id="KW-1185">Reference proteome</keyword>
<dbReference type="InterPro" id="IPR010273">
    <property type="entry name" value="DUF881"/>
</dbReference>
<dbReference type="EMBL" id="FNHQ01000020">
    <property type="protein sequence ID" value="SDN01824.1"/>
    <property type="molecule type" value="Genomic_DNA"/>
</dbReference>
<evidence type="ECO:0000313" key="3">
    <source>
        <dbReference type="EMBL" id="SDN01824.1"/>
    </source>
</evidence>
<dbReference type="AlphaFoldDB" id="A0A1G9XYJ4"/>
<protein>
    <submittedName>
        <fullName evidence="3">Uncharacterized conserved protein YlxW, UPF0749 family</fullName>
    </submittedName>
</protein>
<accession>A0A1G9XYJ4</accession>
<dbReference type="Proteomes" id="UP000199309">
    <property type="component" value="Unassembled WGS sequence"/>
</dbReference>
<evidence type="ECO:0000313" key="4">
    <source>
        <dbReference type="Proteomes" id="UP000199309"/>
    </source>
</evidence>